<sequence length="52" mass="6055">MADKQERREKTDDITNNHKDSEQDSQLQSGDMESAQGNEKKEEDKKKEDKDS</sequence>
<dbReference type="RefSeq" id="WP_238017989.1">
    <property type="nucleotide sequence ID" value="NZ_JAIFZM010000002.1"/>
</dbReference>
<comment type="caution">
    <text evidence="2">The sequence shown here is derived from an EMBL/GenBank/DDBJ whole genome shotgun (WGS) entry which is preliminary data.</text>
</comment>
<evidence type="ECO:0000313" key="3">
    <source>
        <dbReference type="Proteomes" id="UP001199631"/>
    </source>
</evidence>
<feature type="compositionally biased region" description="Polar residues" evidence="1">
    <location>
        <begin position="24"/>
        <end position="37"/>
    </location>
</feature>
<name>A0AAW5B326_9BACI</name>
<evidence type="ECO:0000256" key="1">
    <source>
        <dbReference type="SAM" id="MobiDB-lite"/>
    </source>
</evidence>
<organism evidence="2 3">
    <name type="scientific">Oceanobacillus jordanicus</name>
    <dbReference type="NCBI Taxonomy" id="2867266"/>
    <lineage>
        <taxon>Bacteria</taxon>
        <taxon>Bacillati</taxon>
        <taxon>Bacillota</taxon>
        <taxon>Bacilli</taxon>
        <taxon>Bacillales</taxon>
        <taxon>Bacillaceae</taxon>
        <taxon>Oceanobacillus</taxon>
    </lineage>
</organism>
<proteinExistence type="predicted"/>
<feature type="compositionally biased region" description="Basic and acidic residues" evidence="1">
    <location>
        <begin position="1"/>
        <end position="22"/>
    </location>
</feature>
<gene>
    <name evidence="2" type="ORF">K3T81_02315</name>
</gene>
<feature type="region of interest" description="Disordered" evidence="1">
    <location>
        <begin position="1"/>
        <end position="52"/>
    </location>
</feature>
<dbReference type="AlphaFoldDB" id="A0AAW5B326"/>
<accession>A0AAW5B326</accession>
<dbReference type="EMBL" id="JAIFZM010000002">
    <property type="protein sequence ID" value="MCG3417974.1"/>
    <property type="molecule type" value="Genomic_DNA"/>
</dbReference>
<reference evidence="2 3" key="1">
    <citation type="journal article" date="2022" name="Evol. Bioinform. Online">
        <title>Draft Genome Sequence of Oceanobacillus jordanicus Strain GSFE11, a Halotolerant Plant Growth-Promoting Bacterial Endophyte Isolated From the Jordan Valley.</title>
        <authorList>
            <person name="Alhindi T."/>
            <person name="Albdaiwi R."/>
        </authorList>
    </citation>
    <scope>NUCLEOTIDE SEQUENCE [LARGE SCALE GENOMIC DNA]</scope>
    <source>
        <strain evidence="2 3">GSFE11</strain>
    </source>
</reference>
<evidence type="ECO:0008006" key="4">
    <source>
        <dbReference type="Google" id="ProtNLM"/>
    </source>
</evidence>
<dbReference type="Proteomes" id="UP001199631">
    <property type="component" value="Unassembled WGS sequence"/>
</dbReference>
<keyword evidence="3" id="KW-1185">Reference proteome</keyword>
<evidence type="ECO:0000313" key="2">
    <source>
        <dbReference type="EMBL" id="MCG3417974.1"/>
    </source>
</evidence>
<protein>
    <recommendedName>
        <fullName evidence="4">3-methyladenine DNA glycosylase</fullName>
    </recommendedName>
</protein>
<feature type="compositionally biased region" description="Basic and acidic residues" evidence="1">
    <location>
        <begin position="38"/>
        <end position="52"/>
    </location>
</feature>